<reference evidence="1" key="1">
    <citation type="submission" date="2018-04" db="EMBL/GenBank/DDBJ databases">
        <title>Draft Genome Sequences of Chryseobacterium lactis NCTC11390T isolated from milk, Chryseobacterium oncorhynchi 701B-08T from rainbow trout, and Chryseobacterium viscerum 687B-08T from diseased fish.</title>
        <authorList>
            <person name="Jeong J.-J."/>
            <person name="Lee Y.J."/>
            <person name="Pathiraja D."/>
            <person name="Park B."/>
            <person name="Choi I.-G."/>
            <person name="Kim K.D."/>
        </authorList>
    </citation>
    <scope>NUCLEOTIDE SEQUENCE [LARGE SCALE GENOMIC DNA]</scope>
    <source>
        <strain evidence="1">701B-08</strain>
    </source>
</reference>
<gene>
    <name evidence="1" type="ORF">C1638_021425</name>
</gene>
<evidence type="ECO:0000313" key="1">
    <source>
        <dbReference type="EMBL" id="PWN59566.1"/>
    </source>
</evidence>
<evidence type="ECO:0000313" key="2">
    <source>
        <dbReference type="Proteomes" id="UP000236182"/>
    </source>
</evidence>
<sequence>MENFSLIAHVADSNSNQTNHLHVDGTFENIEQQLKGLAALANSENGIVGIISFYAEDGKIGEVMEYTSSESYLNALRNELDSNIGGFKYQTLMNNPELLKKVDDLVYGSHGVDNPNSLTSYVEKVQKETAKEKKDKKKLHFTITNENGKRLLANIYPIELSGNLIDLKRFYKVPIGTDELWEEQKKWERELSTRTELSDGLTNTGIDEKHAHFFRIYNEANLIELEEKEDFFLEIDLFNNYEFIPEDLKPIVDYWSEKIESGEDNGYSYCDKFQKECQAHGYTFEYDLTAEPFFLRPINIQEQLILEQSINTNYKSQNMENTENPKGKEQLIQVLNAYYQNEENPEPMWDFNHSAGQKILDFCIETQNKEEVFEAVLNFYTVIGDPIVEPDVRDYDLEVLGDEELYNKHVASYNIKSAEFEIAYNNAINELNRLGISEIDLPIDGDREIEAIRTLKKDLDTQFVHLVPAVYNDIFENKNKSVVLEIGKLAIVNHEADYFKGQIVNINDDRVVLKSLEGLEKNFHKDEIYQFFPGQKYDRSEIEALFKIKPAGINFSDLDKSDITRLMRGELTNSLFKGISDKDGKKVEYSFKMRPEYSKAEKKLTLKPHFKNNQSEIPTKVFGVELNEEQKMIATQGKSLIIDGISKDEKPFSVKVHYDQELNSFIADKFIKKTETTKVEEEIKQKYKGPKI</sequence>
<dbReference type="OrthoDB" id="6372253at2"/>
<dbReference type="Proteomes" id="UP000236182">
    <property type="component" value="Unassembled WGS sequence"/>
</dbReference>
<comment type="caution">
    <text evidence="1">The sequence shown here is derived from an EMBL/GenBank/DDBJ whole genome shotgun (WGS) entry which is preliminary data.</text>
</comment>
<evidence type="ECO:0008006" key="3">
    <source>
        <dbReference type="Google" id="ProtNLM"/>
    </source>
</evidence>
<protein>
    <recommendedName>
        <fullName evidence="3">DUF3945 domain-containing protein</fullName>
    </recommendedName>
</protein>
<name>A0A316WH69_9FLAO</name>
<organism evidence="1 2">
    <name type="scientific">Chryseobacterium oncorhynchi</name>
    <dbReference type="NCBI Taxonomy" id="741074"/>
    <lineage>
        <taxon>Bacteria</taxon>
        <taxon>Pseudomonadati</taxon>
        <taxon>Bacteroidota</taxon>
        <taxon>Flavobacteriia</taxon>
        <taxon>Flavobacteriales</taxon>
        <taxon>Weeksellaceae</taxon>
        <taxon>Chryseobacterium group</taxon>
        <taxon>Chryseobacterium</taxon>
    </lineage>
</organism>
<dbReference type="RefSeq" id="WP_109623975.1">
    <property type="nucleotide sequence ID" value="NZ_PPEI02000011.1"/>
</dbReference>
<proteinExistence type="predicted"/>
<dbReference type="AlphaFoldDB" id="A0A316WH69"/>
<keyword evidence="2" id="KW-1185">Reference proteome</keyword>
<accession>A0A316WH69</accession>
<dbReference type="EMBL" id="PPEI02000011">
    <property type="protein sequence ID" value="PWN59566.1"/>
    <property type="molecule type" value="Genomic_DNA"/>
</dbReference>